<evidence type="ECO:0000256" key="1">
    <source>
        <dbReference type="SAM" id="MobiDB-lite"/>
    </source>
</evidence>
<dbReference type="AlphaFoldDB" id="A0A6J4L9Q9"/>
<gene>
    <name evidence="2" type="ORF">AVDCRST_MAG90-1368</name>
</gene>
<name>A0A6J4L9Q9_9HYPH</name>
<dbReference type="EMBL" id="CADCUC010000254">
    <property type="protein sequence ID" value="CAA9327661.1"/>
    <property type="molecule type" value="Genomic_DNA"/>
</dbReference>
<accession>A0A6J4L9Q9</accession>
<feature type="compositionally biased region" description="Low complexity" evidence="1">
    <location>
        <begin position="1"/>
        <end position="18"/>
    </location>
</feature>
<feature type="compositionally biased region" description="Acidic residues" evidence="1">
    <location>
        <begin position="35"/>
        <end position="45"/>
    </location>
</feature>
<evidence type="ECO:0000313" key="2">
    <source>
        <dbReference type="EMBL" id="CAA9327661.1"/>
    </source>
</evidence>
<proteinExistence type="predicted"/>
<feature type="region of interest" description="Disordered" evidence="1">
    <location>
        <begin position="1"/>
        <end position="45"/>
    </location>
</feature>
<sequence length="45" mass="4866">MTVSLRSRSRPLRAASSAQGRSGVIAARRVQPGDSSEDTDNIPRR</sequence>
<organism evidence="2">
    <name type="scientific">uncultured Microvirga sp</name>
    <dbReference type="NCBI Taxonomy" id="412392"/>
    <lineage>
        <taxon>Bacteria</taxon>
        <taxon>Pseudomonadati</taxon>
        <taxon>Pseudomonadota</taxon>
        <taxon>Alphaproteobacteria</taxon>
        <taxon>Hyphomicrobiales</taxon>
        <taxon>Methylobacteriaceae</taxon>
        <taxon>Microvirga</taxon>
        <taxon>environmental samples</taxon>
    </lineage>
</organism>
<protein>
    <submittedName>
        <fullName evidence="2">Uncharacterized protein</fullName>
    </submittedName>
</protein>
<reference evidence="2" key="1">
    <citation type="submission" date="2020-02" db="EMBL/GenBank/DDBJ databases">
        <authorList>
            <person name="Meier V. D."/>
        </authorList>
    </citation>
    <scope>NUCLEOTIDE SEQUENCE</scope>
    <source>
        <strain evidence="2">AVDCRST_MAG90</strain>
    </source>
</reference>